<dbReference type="PANTHER" id="PTHR10795">
    <property type="entry name" value="PROPROTEIN CONVERTASE SUBTILISIN/KEXIN"/>
    <property type="match status" value="1"/>
</dbReference>
<comment type="caution">
    <text evidence="12">The sequence shown here is derived from an EMBL/GenBank/DDBJ whole genome shotgun (WGS) entry which is preliminary data.</text>
</comment>
<dbReference type="EMBL" id="WLVL01000037">
    <property type="protein sequence ID" value="MTB72291.1"/>
    <property type="molecule type" value="Genomic_DNA"/>
</dbReference>
<keyword evidence="3 6" id="KW-0378">Hydrolase</keyword>
<dbReference type="InterPro" id="IPR023828">
    <property type="entry name" value="Peptidase_S8_Ser-AS"/>
</dbReference>
<dbReference type="InterPro" id="IPR010259">
    <property type="entry name" value="S8pro/Inhibitor_I9"/>
</dbReference>
<dbReference type="Proteomes" id="UP000431092">
    <property type="component" value="Unassembled WGS sequence"/>
</dbReference>
<evidence type="ECO:0000259" key="11">
    <source>
        <dbReference type="Pfam" id="PF05922"/>
    </source>
</evidence>
<keyword evidence="4 6" id="KW-0720">Serine protease</keyword>
<evidence type="ECO:0000256" key="5">
    <source>
        <dbReference type="PIRSR" id="PIRSR615500-1"/>
    </source>
</evidence>
<dbReference type="GO" id="GO:0006508">
    <property type="term" value="P:proteolysis"/>
    <property type="evidence" value="ECO:0007669"/>
    <property type="project" value="UniProtKB-KW"/>
</dbReference>
<protein>
    <submittedName>
        <fullName evidence="12">S8 family serine peptidase</fullName>
    </submittedName>
</protein>
<evidence type="ECO:0000313" key="12">
    <source>
        <dbReference type="EMBL" id="MTB72291.1"/>
    </source>
</evidence>
<dbReference type="Gene3D" id="3.40.50.200">
    <property type="entry name" value="Peptidase S8/S53 domain"/>
    <property type="match status" value="1"/>
</dbReference>
<feature type="chain" id="PRO_5038996159" evidence="9">
    <location>
        <begin position="29"/>
        <end position="872"/>
    </location>
</feature>
<evidence type="ECO:0000256" key="4">
    <source>
        <dbReference type="ARBA" id="ARBA00022825"/>
    </source>
</evidence>
<dbReference type="AlphaFoldDB" id="A0A6I3IVE0"/>
<dbReference type="InterPro" id="IPR023827">
    <property type="entry name" value="Peptidase_S8_Asp-AS"/>
</dbReference>
<dbReference type="Pfam" id="PF00082">
    <property type="entry name" value="Peptidase_S8"/>
    <property type="match status" value="1"/>
</dbReference>
<comment type="similarity">
    <text evidence="1 6 7">Belongs to the peptidase S8 family.</text>
</comment>
<dbReference type="RefSeq" id="WP_154593534.1">
    <property type="nucleotide sequence ID" value="NZ_WLVL01000037.1"/>
</dbReference>
<evidence type="ECO:0000256" key="8">
    <source>
        <dbReference type="SAM" id="MobiDB-lite"/>
    </source>
</evidence>
<name>A0A6I3IVE0_9MICO</name>
<feature type="signal peptide" evidence="9">
    <location>
        <begin position="1"/>
        <end position="28"/>
    </location>
</feature>
<dbReference type="Gene3D" id="3.30.70.80">
    <property type="entry name" value="Peptidase S8 propeptide/proteinase inhibitor I9"/>
    <property type="match status" value="1"/>
</dbReference>
<feature type="domain" description="Peptidase S8/S53" evidence="10">
    <location>
        <begin position="188"/>
        <end position="542"/>
    </location>
</feature>
<gene>
    <name evidence="12" type="ORF">GGG17_09970</name>
</gene>
<accession>A0A6I3IVE0</accession>
<evidence type="ECO:0000256" key="6">
    <source>
        <dbReference type="PROSITE-ProRule" id="PRU01240"/>
    </source>
</evidence>
<keyword evidence="13" id="KW-1185">Reference proteome</keyword>
<keyword evidence="2 6" id="KW-0645">Protease</keyword>
<dbReference type="PROSITE" id="PS00138">
    <property type="entry name" value="SUBTILASE_SER"/>
    <property type="match status" value="1"/>
</dbReference>
<evidence type="ECO:0000256" key="3">
    <source>
        <dbReference type="ARBA" id="ARBA00022801"/>
    </source>
</evidence>
<feature type="active site" description="Charge relay system" evidence="5 6">
    <location>
        <position position="195"/>
    </location>
</feature>
<evidence type="ECO:0000313" key="13">
    <source>
        <dbReference type="Proteomes" id="UP000431092"/>
    </source>
</evidence>
<dbReference type="InterPro" id="IPR036852">
    <property type="entry name" value="Peptidase_S8/S53_dom_sf"/>
</dbReference>
<dbReference type="InterPro" id="IPR037045">
    <property type="entry name" value="S8pro/Inhibitor_I9_sf"/>
</dbReference>
<dbReference type="PROSITE" id="PS00136">
    <property type="entry name" value="SUBTILASE_ASP"/>
    <property type="match status" value="1"/>
</dbReference>
<dbReference type="PRINTS" id="PR00723">
    <property type="entry name" value="SUBTILISIN"/>
</dbReference>
<reference evidence="12 13" key="1">
    <citation type="submission" date="2019-11" db="EMBL/GenBank/DDBJ databases">
        <title>Whole genome sequencing identifies a novel species of the genus Arsenicicoccus isolated from human blood.</title>
        <authorList>
            <person name="Jeong J.H."/>
            <person name="Kweon O.J."/>
            <person name="Kim H.R."/>
            <person name="Kim T.-H."/>
            <person name="Ha S.-M."/>
            <person name="Lee M.-K."/>
        </authorList>
    </citation>
    <scope>NUCLEOTIDE SEQUENCE [LARGE SCALE GENOMIC DNA]</scope>
    <source>
        <strain evidence="12 13">MKL-02</strain>
    </source>
</reference>
<proteinExistence type="inferred from homology"/>
<sequence>MPVPLLSRWSRIALAGALTLLLTAPAAAGSSTAAGMTPAAPSRTQAPASSASTAPGYYIVTLKAPPAAVAPRTKAPQGGRFQATSSAVRDYRTMLEHSHRAVAARRAVRIERQFTLATNGFSARLDAAQVTALHADPEVAAVDPVQRRRPTVYQTPDALGLTGASGVWAKVGAAQVPATTNTLAADLGVVVGVLDTGVWPENASFRGSALATAATSAVGTAYSLDRGATTTMAKADGGTFRGSCSGQAGTNPVEAWQPTLCNQKLVSARAVPTHDPGFVKVAPGGANPDYWSPRDNEGHGSHTASTAAGLSVDMGGTWGRSAGIAPGAAVAAYKVCWDYQGVDADGDGVWDNYCLDDAAVGAVDQAVLDGVDVLNYSISGASDAVTDPVSLAFQRADAAGISVVAAASNDGPAAGTVDHAAPWVTTVAAASHTSPTAVQDFSGRGPTPAAGSGIIKPDLAAPGLGIVAASVPRKAGWSTTAPSVYESMSGTSMASPHVAGLTALLQARHAREAAWTPSAIRSALMMTSADTTTSDPFVQGAGYVAPAAALDPGLLLDATPEDMARFAQGQGVDSGRTPLDPTDLNLASLAVPLQGGDVTVTRRFTATRSGTWTVRATLPGYVVTAPASITATAGSPATLTLVLRPSASTNGAWAKGRVTLTPTAGGATLHLPIVSRAGFSQPGELSVSGRSGRLPIRVANPASRRFTPVTGLGTIRRDPGTVSQGAAWTTPPISVPAGAVLLRGDLDGATAADDLDLGLERLVAGQWSHVATAETESADERLDITAPSAGTYRFVVTGYAVTTGVGSFTLESCAVQGGRDASFTVNPRTSLLTGGVTATPWLVWQGLEPGRAYLGYARYPTSTRPTVVRIAT</sequence>
<feature type="domain" description="Inhibitor I9" evidence="11">
    <location>
        <begin position="58"/>
        <end position="146"/>
    </location>
</feature>
<dbReference type="SUPFAM" id="SSF52743">
    <property type="entry name" value="Subtilisin-like"/>
    <property type="match status" value="1"/>
</dbReference>
<keyword evidence="9" id="KW-0732">Signal</keyword>
<dbReference type="InterPro" id="IPR000209">
    <property type="entry name" value="Peptidase_S8/S53_dom"/>
</dbReference>
<evidence type="ECO:0000256" key="2">
    <source>
        <dbReference type="ARBA" id="ARBA00022670"/>
    </source>
</evidence>
<dbReference type="GO" id="GO:0004252">
    <property type="term" value="F:serine-type endopeptidase activity"/>
    <property type="evidence" value="ECO:0007669"/>
    <property type="project" value="UniProtKB-UniRule"/>
</dbReference>
<evidence type="ECO:0000256" key="7">
    <source>
        <dbReference type="RuleBase" id="RU003355"/>
    </source>
</evidence>
<evidence type="ECO:0000259" key="10">
    <source>
        <dbReference type="Pfam" id="PF00082"/>
    </source>
</evidence>
<organism evidence="12 13">
    <name type="scientific">Arsenicicoccus cauae</name>
    <dbReference type="NCBI Taxonomy" id="2663847"/>
    <lineage>
        <taxon>Bacteria</taxon>
        <taxon>Bacillati</taxon>
        <taxon>Actinomycetota</taxon>
        <taxon>Actinomycetes</taxon>
        <taxon>Micrococcales</taxon>
        <taxon>Intrasporangiaceae</taxon>
        <taxon>Arsenicicoccus</taxon>
    </lineage>
</organism>
<dbReference type="Pfam" id="PF05922">
    <property type="entry name" value="Inhibitor_I9"/>
    <property type="match status" value="1"/>
</dbReference>
<dbReference type="SUPFAM" id="SSF54897">
    <property type="entry name" value="Protease propeptides/inhibitors"/>
    <property type="match status" value="1"/>
</dbReference>
<feature type="region of interest" description="Disordered" evidence="8">
    <location>
        <begin position="710"/>
        <end position="729"/>
    </location>
</feature>
<feature type="active site" description="Charge relay system" evidence="5 6">
    <location>
        <position position="299"/>
    </location>
</feature>
<feature type="active site" description="Charge relay system" evidence="5 6">
    <location>
        <position position="492"/>
    </location>
</feature>
<evidence type="ECO:0000256" key="9">
    <source>
        <dbReference type="SAM" id="SignalP"/>
    </source>
</evidence>
<evidence type="ECO:0000256" key="1">
    <source>
        <dbReference type="ARBA" id="ARBA00011073"/>
    </source>
</evidence>
<dbReference type="PROSITE" id="PS51892">
    <property type="entry name" value="SUBTILASE"/>
    <property type="match status" value="1"/>
</dbReference>
<dbReference type="InterPro" id="IPR015500">
    <property type="entry name" value="Peptidase_S8_subtilisin-rel"/>
</dbReference>
<dbReference type="InterPro" id="IPR045051">
    <property type="entry name" value="SBT"/>
</dbReference>